<sequence length="64" mass="7050">MGRRWADSNVNSLKISTVYRPRKMAIAHAINAGGEFNSNGLKLHAGPSSSYRFQLTVPMLACTR</sequence>
<organism evidence="1 2">
    <name type="scientific">Pseudomonas syringae</name>
    <dbReference type="NCBI Taxonomy" id="317"/>
    <lineage>
        <taxon>Bacteria</taxon>
        <taxon>Pseudomonadati</taxon>
        <taxon>Pseudomonadota</taxon>
        <taxon>Gammaproteobacteria</taxon>
        <taxon>Pseudomonadales</taxon>
        <taxon>Pseudomonadaceae</taxon>
        <taxon>Pseudomonas</taxon>
    </lineage>
</organism>
<dbReference type="EMBL" id="WKAE01000033">
    <property type="protein sequence ID" value="MCF5628712.1"/>
    <property type="molecule type" value="Genomic_DNA"/>
</dbReference>
<protein>
    <submittedName>
        <fullName evidence="1">Uncharacterized protein</fullName>
    </submittedName>
</protein>
<comment type="caution">
    <text evidence="1">The sequence shown here is derived from an EMBL/GenBank/DDBJ whole genome shotgun (WGS) entry which is preliminary data.</text>
</comment>
<reference evidence="1" key="1">
    <citation type="submission" date="2019-11" db="EMBL/GenBank/DDBJ databases">
        <title>Epiphytic Pseudomonas syringae from cherry orchards.</title>
        <authorList>
            <person name="Hulin M.T."/>
        </authorList>
    </citation>
    <scope>NUCLEOTIDE SEQUENCE</scope>
    <source>
        <strain evidence="1">PA-2-5E</strain>
    </source>
</reference>
<proteinExistence type="predicted"/>
<gene>
    <name evidence="1" type="ORF">GIV53_05200</name>
</gene>
<name>A0A9Q4A295_PSESX</name>
<dbReference type="Proteomes" id="UP000814010">
    <property type="component" value="Unassembled WGS sequence"/>
</dbReference>
<accession>A0A9Q4A295</accession>
<evidence type="ECO:0000313" key="1">
    <source>
        <dbReference type="EMBL" id="MCF5628712.1"/>
    </source>
</evidence>
<evidence type="ECO:0000313" key="2">
    <source>
        <dbReference type="Proteomes" id="UP000814010"/>
    </source>
</evidence>
<dbReference type="AlphaFoldDB" id="A0A9Q4A295"/>